<evidence type="ECO:0000313" key="2">
    <source>
        <dbReference type="EMBL" id="AGL02458.1"/>
    </source>
</evidence>
<dbReference type="AlphaFoldDB" id="R4KGY6"/>
<dbReference type="OrthoDB" id="2081582at2"/>
<organism evidence="2 3">
    <name type="scientific">Desulfoscipio gibsoniae DSM 7213</name>
    <dbReference type="NCBI Taxonomy" id="767817"/>
    <lineage>
        <taxon>Bacteria</taxon>
        <taxon>Bacillati</taxon>
        <taxon>Bacillota</taxon>
        <taxon>Clostridia</taxon>
        <taxon>Eubacteriales</taxon>
        <taxon>Desulfallaceae</taxon>
        <taxon>Desulfoscipio</taxon>
    </lineage>
</organism>
<dbReference type="STRING" id="767817.Desgi_3088"/>
<keyword evidence="1" id="KW-0732">Signal</keyword>
<feature type="signal peptide" evidence="1">
    <location>
        <begin position="1"/>
        <end position="29"/>
    </location>
</feature>
<dbReference type="EMBL" id="CP003273">
    <property type="protein sequence ID" value="AGL02458.1"/>
    <property type="molecule type" value="Genomic_DNA"/>
</dbReference>
<protein>
    <submittedName>
        <fullName evidence="2">Uncharacterized protein</fullName>
    </submittedName>
</protein>
<sequence length="143" mass="15494">MIVRLKKSTFLLLALALYFFLGGAALATANDSRKTLSPQWTNTTSVNVNLSFDDGKGTCGARVLGKSGVTKITGKVVLARKNSDGTYTAVKTWSNLKTTGEKLLFDKTYYVTTGYSYRLTITATVYRNGTGETVSGSYEAYAK</sequence>
<proteinExistence type="predicted"/>
<evidence type="ECO:0000256" key="1">
    <source>
        <dbReference type="SAM" id="SignalP"/>
    </source>
</evidence>
<dbReference type="Proteomes" id="UP000013520">
    <property type="component" value="Chromosome"/>
</dbReference>
<keyword evidence="3" id="KW-1185">Reference proteome</keyword>
<dbReference type="KEGG" id="dgi:Desgi_3088"/>
<accession>R4KGY6</accession>
<feature type="chain" id="PRO_5039593204" evidence="1">
    <location>
        <begin position="30"/>
        <end position="143"/>
    </location>
</feature>
<dbReference type="eggNOG" id="ENOG5034A5M">
    <property type="taxonomic scope" value="Bacteria"/>
</dbReference>
<reference evidence="2 3" key="1">
    <citation type="submission" date="2012-01" db="EMBL/GenBank/DDBJ databases">
        <title>Complete sequence of Desulfotomaculum gibsoniae DSM 7213.</title>
        <authorList>
            <consortium name="US DOE Joint Genome Institute"/>
            <person name="Lucas S."/>
            <person name="Han J."/>
            <person name="Lapidus A."/>
            <person name="Cheng J.-F."/>
            <person name="Goodwin L."/>
            <person name="Pitluck S."/>
            <person name="Peters L."/>
            <person name="Ovchinnikova G."/>
            <person name="Teshima H."/>
            <person name="Detter J.C."/>
            <person name="Han C."/>
            <person name="Tapia R."/>
            <person name="Land M."/>
            <person name="Hauser L."/>
            <person name="Kyrpides N."/>
            <person name="Ivanova N."/>
            <person name="Pagani I."/>
            <person name="Parshina S."/>
            <person name="Plugge C."/>
            <person name="Muyzer G."/>
            <person name="Kuever J."/>
            <person name="Ivanova A."/>
            <person name="Nazina T."/>
            <person name="Klenk H.-P."/>
            <person name="Brambilla E."/>
            <person name="Spring S."/>
            <person name="Stams A.F."/>
            <person name="Woyke T."/>
        </authorList>
    </citation>
    <scope>NUCLEOTIDE SEQUENCE [LARGE SCALE GENOMIC DNA]</scope>
    <source>
        <strain evidence="2 3">DSM 7213</strain>
    </source>
</reference>
<evidence type="ECO:0000313" key="3">
    <source>
        <dbReference type="Proteomes" id="UP000013520"/>
    </source>
</evidence>
<gene>
    <name evidence="2" type="ORF">Desgi_3088</name>
</gene>
<dbReference type="RefSeq" id="WP_006520667.1">
    <property type="nucleotide sequence ID" value="NC_021184.1"/>
</dbReference>
<name>R4KGY6_9FIRM</name>
<dbReference type="HOGENOM" id="CLU_1803005_0_0_9"/>